<dbReference type="GO" id="GO:0043020">
    <property type="term" value="C:NADPH oxidase complex"/>
    <property type="evidence" value="ECO:0007669"/>
    <property type="project" value="TreeGrafter"/>
</dbReference>
<keyword evidence="7" id="KW-0479">Metal-binding</keyword>
<dbReference type="SMART" id="SM00054">
    <property type="entry name" value="EFh"/>
    <property type="match status" value="4"/>
</dbReference>
<comment type="subcellular location">
    <subcellularLocation>
        <location evidence="1">Apical cell membrane</location>
        <topology evidence="1">Multi-pass membrane protein</topology>
    </subcellularLocation>
</comment>
<evidence type="ECO:0000256" key="17">
    <source>
        <dbReference type="ARBA" id="ARBA00047455"/>
    </source>
</evidence>
<dbReference type="InParanoid" id="A0A1S3H396"/>
<evidence type="ECO:0000256" key="11">
    <source>
        <dbReference type="ARBA" id="ARBA00022857"/>
    </source>
</evidence>
<dbReference type="InterPro" id="IPR002048">
    <property type="entry name" value="EF_hand_dom"/>
</dbReference>
<reference evidence="23" key="1">
    <citation type="submission" date="2025-08" db="UniProtKB">
        <authorList>
            <consortium name="RefSeq"/>
        </authorList>
    </citation>
    <scope>IDENTIFICATION</scope>
    <source>
        <tissue evidence="23">Gonads</tissue>
    </source>
</reference>
<feature type="transmembrane region" description="Helical" evidence="19">
    <location>
        <begin position="1700"/>
        <end position="1727"/>
    </location>
</feature>
<feature type="transmembrane region" description="Helical" evidence="19">
    <location>
        <begin position="1284"/>
        <end position="1307"/>
    </location>
</feature>
<dbReference type="GO" id="GO:0042303">
    <property type="term" value="P:molting cycle"/>
    <property type="evidence" value="ECO:0007669"/>
    <property type="project" value="UniProtKB-ARBA"/>
</dbReference>
<dbReference type="InterPro" id="IPR018247">
    <property type="entry name" value="EF_Hand_1_Ca_BS"/>
</dbReference>
<keyword evidence="16" id="KW-0376">Hydrogen peroxide</keyword>
<dbReference type="RefSeq" id="XP_013379604.1">
    <property type="nucleotide sequence ID" value="XM_013524150.1"/>
</dbReference>
<dbReference type="InterPro" id="IPR019791">
    <property type="entry name" value="Haem_peroxidase_animal"/>
</dbReference>
<evidence type="ECO:0000256" key="5">
    <source>
        <dbReference type="ARBA" id="ARBA00022630"/>
    </source>
</evidence>
<keyword evidence="10" id="KW-0106">Calcium</keyword>
<name>A0A1S3H396_LINAN</name>
<feature type="transmembrane region" description="Helical" evidence="19">
    <location>
        <begin position="790"/>
        <end position="814"/>
    </location>
</feature>
<dbReference type="OrthoDB" id="6019201at2759"/>
<comment type="similarity">
    <text evidence="2">In the N-terminal section; belongs to the peroxidase family.</text>
</comment>
<feature type="domain" description="EF-hand" evidence="20">
    <location>
        <begin position="1053"/>
        <end position="1088"/>
    </location>
</feature>
<dbReference type="FunFam" id="3.40.50.80:FF:000020">
    <property type="entry name" value="Dual oxidase 1"/>
    <property type="match status" value="1"/>
</dbReference>
<comment type="catalytic activity">
    <reaction evidence="17">
        <text>NADH + O2 + H(+) = H2O2 + NAD(+)</text>
        <dbReference type="Rhea" id="RHEA:11264"/>
        <dbReference type="ChEBI" id="CHEBI:15378"/>
        <dbReference type="ChEBI" id="CHEBI:15379"/>
        <dbReference type="ChEBI" id="CHEBI:16240"/>
        <dbReference type="ChEBI" id="CHEBI:57540"/>
        <dbReference type="ChEBI" id="CHEBI:57945"/>
        <dbReference type="EC" id="1.6.3.1"/>
    </reaction>
</comment>
<dbReference type="Pfam" id="PF08030">
    <property type="entry name" value="NAD_binding_6"/>
    <property type="match status" value="1"/>
</dbReference>
<dbReference type="InterPro" id="IPR037120">
    <property type="entry name" value="Haem_peroxidase_sf_animal"/>
</dbReference>
<dbReference type="Pfam" id="PF08022">
    <property type="entry name" value="FAD_binding_8"/>
    <property type="match status" value="1"/>
</dbReference>
<feature type="domain" description="EF-hand" evidence="20">
    <location>
        <begin position="1422"/>
        <end position="1457"/>
    </location>
</feature>
<dbReference type="GO" id="GO:0006979">
    <property type="term" value="P:response to oxidative stress"/>
    <property type="evidence" value="ECO:0007669"/>
    <property type="project" value="InterPro"/>
</dbReference>
<dbReference type="PROSITE" id="PS50222">
    <property type="entry name" value="EF_HAND_2"/>
    <property type="match status" value="4"/>
</dbReference>
<dbReference type="GO" id="GO:0020037">
    <property type="term" value="F:heme binding"/>
    <property type="evidence" value="ECO:0007669"/>
    <property type="project" value="InterPro"/>
</dbReference>
<dbReference type="SUPFAM" id="SSF63380">
    <property type="entry name" value="Riboflavin synthase domain-like"/>
    <property type="match status" value="1"/>
</dbReference>
<keyword evidence="14 19" id="KW-0472">Membrane</keyword>
<keyword evidence="22" id="KW-1185">Reference proteome</keyword>
<keyword evidence="8" id="KW-0677">Repeat</keyword>
<sequence length="2069" mass="238559">MTYRWQKVRLFNKHSIMKNKMPVAMEMQITFICLLVGTLNIVTATHAAFGTERQRYDGWFNNLANQRWGTRGCHLLNTVPQSYDDYTYQPSGQGRPAARDISNAVFNGSSGLPSYNNLTALMAFFGQLVTYEITYSSMPTCPVELVKVPIPKCDQDFDPKCSGREMMPFYRAAYDKRTGRSPNNPRKQINEVTSWIDGSFLYGTQEVWANCLRAMHDGRLKSVNGSREEEFPAMNHIRLPLDNFPSPHKHKLSDPETKWMFGHPRTHVHPGLTALGIVWFRWHNYMADRVTSMMNTTWADEVMFHKTRRWVIATMQNIIMYEWLPTLLNEKIPEYTGYKNYIQPGVTAAFHAAASRYLITLIPPGLYRRNDQCEFNKGGNFTKPWRLCNSYFESQDLLESYKGALDELLMGMASQIAEREDTVVVDDVRDKSPGPLHFSRHDVVVQTIMRGRDFGLGNYNSARRAFGLEEVDTWDALESLVNTTTGEEEKTVEQPNLVRVKGYKNYIQPGVTAAFHAAASRYLITLIPPGLYRRNDQCEFNKGGNFTKPWRLCNSYFESQDLLESYHGALDELLMGMASQIAEREDTVVVDDVRDKSPGPLHFSRHDLVVQTIMRGRDFGLGNYNSARRAFGLEEVDTWDALERLVNTTTNEENKTVQETVEKLRNVYNDSMEHLDVFAGGMAETGRNGPGPLFREILLDQFLRIRDADRYWFENKQNGLFTDEEIAQIKSIKFADIITNVTNIQPDWLQRDVFLRQQGDPCPQEKQLVIEDMEPCTDLQGWDYFAGSELWFIGSLVVLGLVPFFCILVAYLIYRVKKFRTKRVKRTLHMDKLRSMVRANAGNIAATEWTDPKDLPRSIELHFDDMTCGLLVLTASGTKIRHLDFSMSEEVNVWLSMNRGKETMLIQIPNEYDLVVMFDDEEDRMEFLRKFKSYLNDFNKNLQFFHDKQQNILENAVTKRKRQQLLERFFKTVFAEALTLDHQPRMETEAIEQGTAKEILNLELSKAEFAEALALKPSSLFVEQFFSMLDKDQNGYISFREFLYAVVLFSKGSCEDKLHMLFRMYDLNHSGSLNKEEIAALLRSLLEMANTDLTADEVDKLTETMFVNSGLEGKGSLRFEEFQQLLADDMTKLWDVCIDWKGTKVCFPKKRSNVDKEKVKFGNTGQDAFGATREKYHPIGAKMKNVLHFIENNRQHIFYLIIFYGICIGLFSERFYTYSVEKEHFGLRRIASYGVPVSRGSAAALTFCYSLILLTVCRNLITRLRETFLNLYIPFDSNVAFHKVIAWTALFFTLAHVVGHALNFYHISTQPVQHLCIFDEIFFKSEYLPTFAWWLLGTLTVSAFNALTLDHQPRMETEAIEQGTAKEILNLELSKAEFAEALALKPSSLFVEQFFSMLDKDQNGYISFREFLYAVVLFSKGSCEDKLHMLFRMYDLNHSGSLNKEEIAALLRSLLEMANTDLTADEVDKLTETMFVNSGLEGKGSLRFEEFQQLLADDMTKLWDVCIDWKGTKVCFPKKRSNVDKEKVKFGNTGQDAFGATREKYHPIGAKMKNVLHFIENNRQHIFYLIIFYGICIGLFSERFYTYSVEKEHFGLRRIASYGVPVSRGSAAALTFCYSLILLTVCRNLITRLRETFLNLYIPFDSNVAFHKVIAWTALFFTLAHVVGHALNFYHISTQPVQHLCIFDEIFFKSEYLPTFAWWLLGTLTGMTGVLVTIVIFVIYIFATQCARQFIFNAFWATHKLIIPMYILTILHGSGRLLQLPYFWAYFVGPAILFTIDKLVSISRRKMEISVINAELLPSDVTFLEFKRPPNFEYKSGQWVRIACLSQGRHEYHPFTLTSAPQEDTLSLHIRAIGPWTWNLRNLYDPDMLRDGPYPKLFLDGPYGSGHQDWYQYDVSILVGGGIGVTPFASILKDFVHMSTIKNTFKIKCQKLYFIWVTASQRHYEWLIDILRQVEEVDKNGLVNIHIFITQFFQKFDLRTAMLYICEEHFTKVSGKSLFTGLRAKTHFGRPQFEKIFQSVQETSKVTKVGVFSCGPPGLTKGVEKACIESSKHSKALFEHHYENF</sequence>
<evidence type="ECO:0000256" key="1">
    <source>
        <dbReference type="ARBA" id="ARBA00004424"/>
    </source>
</evidence>
<organism evidence="22 23">
    <name type="scientific">Lingula anatina</name>
    <name type="common">Brachiopod</name>
    <name type="synonym">Lingula unguis</name>
    <dbReference type="NCBI Taxonomy" id="7574"/>
    <lineage>
        <taxon>Eukaryota</taxon>
        <taxon>Metazoa</taxon>
        <taxon>Spiralia</taxon>
        <taxon>Lophotrochozoa</taxon>
        <taxon>Brachiopoda</taxon>
        <taxon>Linguliformea</taxon>
        <taxon>Lingulata</taxon>
        <taxon>Lingulida</taxon>
        <taxon>Linguloidea</taxon>
        <taxon>Lingulidae</taxon>
        <taxon>Lingula</taxon>
    </lineage>
</organism>
<dbReference type="Gene3D" id="1.10.640.10">
    <property type="entry name" value="Haem peroxidase domain superfamily, animal type"/>
    <property type="match status" value="2"/>
</dbReference>
<dbReference type="GO" id="GO:0004601">
    <property type="term" value="F:peroxidase activity"/>
    <property type="evidence" value="ECO:0007669"/>
    <property type="project" value="UniProtKB-KW"/>
</dbReference>
<dbReference type="PANTHER" id="PTHR11972">
    <property type="entry name" value="NADPH OXIDASE"/>
    <property type="match status" value="1"/>
</dbReference>
<dbReference type="Pfam" id="PF13499">
    <property type="entry name" value="EF-hand_7"/>
    <property type="match status" value="2"/>
</dbReference>
<protein>
    <recommendedName>
        <fullName evidence="3">NAD(P)H oxidase (H2O2-forming)</fullName>
        <ecNumber evidence="3">1.6.3.1</ecNumber>
    </recommendedName>
</protein>
<dbReference type="Gene3D" id="1.10.238.10">
    <property type="entry name" value="EF-hand"/>
    <property type="match status" value="2"/>
</dbReference>
<evidence type="ECO:0000259" key="20">
    <source>
        <dbReference type="PROSITE" id="PS50222"/>
    </source>
</evidence>
<accession>A0A1S3H396</accession>
<dbReference type="InterPro" id="IPR010255">
    <property type="entry name" value="Haem_peroxidase_sf"/>
</dbReference>
<dbReference type="SUPFAM" id="SSF47473">
    <property type="entry name" value="EF-hand"/>
    <property type="match status" value="2"/>
</dbReference>
<dbReference type="SUPFAM" id="SSF48113">
    <property type="entry name" value="Heme-dependent peroxidases"/>
    <property type="match status" value="2"/>
</dbReference>
<dbReference type="Pfam" id="PF01794">
    <property type="entry name" value="Ferric_reduct"/>
    <property type="match status" value="1"/>
</dbReference>
<dbReference type="STRING" id="7574.A0A1S3H396"/>
<dbReference type="Gene3D" id="2.40.30.10">
    <property type="entry name" value="Translation factors"/>
    <property type="match status" value="1"/>
</dbReference>
<evidence type="ECO:0000256" key="19">
    <source>
        <dbReference type="SAM" id="Phobius"/>
    </source>
</evidence>
<dbReference type="InterPro" id="IPR017938">
    <property type="entry name" value="Riboflavin_synthase-like_b-brl"/>
</dbReference>
<evidence type="ECO:0000256" key="15">
    <source>
        <dbReference type="ARBA" id="ARBA00023180"/>
    </source>
</evidence>
<feature type="transmembrane region" description="Helical" evidence="19">
    <location>
        <begin position="1566"/>
        <end position="1585"/>
    </location>
</feature>
<evidence type="ECO:0000256" key="9">
    <source>
        <dbReference type="ARBA" id="ARBA00022827"/>
    </source>
</evidence>
<keyword evidence="12 19" id="KW-1133">Transmembrane helix</keyword>
<evidence type="ECO:0000256" key="4">
    <source>
        <dbReference type="ARBA" id="ARBA00022559"/>
    </source>
</evidence>
<dbReference type="SFLD" id="SFLDG01169">
    <property type="entry name" value="NADPH_oxidase_subgroup_(NOX)"/>
    <property type="match status" value="2"/>
</dbReference>
<evidence type="ECO:0000259" key="21">
    <source>
        <dbReference type="PROSITE" id="PS51384"/>
    </source>
</evidence>
<feature type="transmembrane region" description="Helical" evidence="19">
    <location>
        <begin position="1734"/>
        <end position="1755"/>
    </location>
</feature>
<feature type="transmembrane region" description="Helical" evidence="19">
    <location>
        <begin position="1197"/>
        <end position="1217"/>
    </location>
</feature>
<dbReference type="Gene3D" id="3.40.50.80">
    <property type="entry name" value="Nucleotide-binding domain of ferredoxin-NADP reductase (FNR) module"/>
    <property type="match status" value="1"/>
</dbReference>
<dbReference type="InterPro" id="IPR013112">
    <property type="entry name" value="FAD-bd_8"/>
</dbReference>
<proteinExistence type="inferred from homology"/>
<dbReference type="Proteomes" id="UP000085678">
    <property type="component" value="Unplaced"/>
</dbReference>
<dbReference type="GO" id="GO:0042554">
    <property type="term" value="P:superoxide anion generation"/>
    <property type="evidence" value="ECO:0007669"/>
    <property type="project" value="TreeGrafter"/>
</dbReference>
<keyword evidence="13" id="KW-0560">Oxidoreductase</keyword>
<evidence type="ECO:0000256" key="10">
    <source>
        <dbReference type="ARBA" id="ARBA00022837"/>
    </source>
</evidence>
<dbReference type="GO" id="GO:0009886">
    <property type="term" value="P:post-embryonic animal morphogenesis"/>
    <property type="evidence" value="ECO:0007669"/>
    <property type="project" value="UniProtKB-ARBA"/>
</dbReference>
<keyword evidence="9" id="KW-0274">FAD</keyword>
<dbReference type="GO" id="GO:0042742">
    <property type="term" value="P:defense response to bacterium"/>
    <property type="evidence" value="ECO:0007669"/>
    <property type="project" value="UniProtKB-ARBA"/>
</dbReference>
<evidence type="ECO:0000256" key="14">
    <source>
        <dbReference type="ARBA" id="ARBA00023136"/>
    </source>
</evidence>
<dbReference type="KEGG" id="lak:106151065"/>
<dbReference type="InterPro" id="IPR050369">
    <property type="entry name" value="RBOH/FRE"/>
</dbReference>
<feature type="transmembrane region" description="Helical" evidence="19">
    <location>
        <begin position="1327"/>
        <end position="1347"/>
    </location>
</feature>
<feature type="domain" description="FAD-binding FR-type" evidence="21">
    <location>
        <begin position="1788"/>
        <end position="1893"/>
    </location>
</feature>
<dbReference type="GO" id="GO:0042744">
    <property type="term" value="P:hydrogen peroxide catabolic process"/>
    <property type="evidence" value="ECO:0007669"/>
    <property type="project" value="UniProtKB-KW"/>
</dbReference>
<dbReference type="GO" id="GO:0016174">
    <property type="term" value="F:NAD(P)H oxidase H2O2-forming activity"/>
    <property type="evidence" value="ECO:0007669"/>
    <property type="project" value="UniProtKB-EC"/>
</dbReference>
<dbReference type="InterPro" id="IPR039261">
    <property type="entry name" value="FNR_nucleotide-bd"/>
</dbReference>
<keyword evidence="11" id="KW-0521">NADP</keyword>
<keyword evidence="6 19" id="KW-0812">Transmembrane</keyword>
<gene>
    <name evidence="23" type="primary">LOC106151065</name>
</gene>
<keyword evidence="4" id="KW-0575">Peroxidase</keyword>
<dbReference type="EC" id="1.6.3.1" evidence="3"/>
<dbReference type="InterPro" id="IPR013130">
    <property type="entry name" value="Fe3_Rdtase_TM_dom"/>
</dbReference>
<dbReference type="FunFam" id="2.40.30.10:FF:000059">
    <property type="entry name" value="dual oxidase isoform X1"/>
    <property type="match status" value="1"/>
</dbReference>
<evidence type="ECO:0000256" key="7">
    <source>
        <dbReference type="ARBA" id="ARBA00022723"/>
    </source>
</evidence>
<feature type="domain" description="EF-hand" evidence="20">
    <location>
        <begin position="1017"/>
        <end position="1052"/>
    </location>
</feature>
<feature type="transmembrane region" description="Helical" evidence="19">
    <location>
        <begin position="1237"/>
        <end position="1257"/>
    </location>
</feature>
<comment type="catalytic activity">
    <reaction evidence="18">
        <text>NADPH + O2 + H(+) = H2O2 + NADP(+)</text>
        <dbReference type="Rhea" id="RHEA:11260"/>
        <dbReference type="ChEBI" id="CHEBI:15378"/>
        <dbReference type="ChEBI" id="CHEBI:15379"/>
        <dbReference type="ChEBI" id="CHEBI:16240"/>
        <dbReference type="ChEBI" id="CHEBI:57783"/>
        <dbReference type="ChEBI" id="CHEBI:58349"/>
        <dbReference type="EC" id="1.6.3.1"/>
    </reaction>
</comment>
<evidence type="ECO:0000256" key="6">
    <source>
        <dbReference type="ARBA" id="ARBA00022692"/>
    </source>
</evidence>
<evidence type="ECO:0000313" key="22">
    <source>
        <dbReference type="Proteomes" id="UP000085678"/>
    </source>
</evidence>
<dbReference type="CDD" id="cd06186">
    <property type="entry name" value="NOX_Duox_like_FAD_NADP"/>
    <property type="match status" value="1"/>
</dbReference>
<feature type="transmembrane region" description="Helical" evidence="19">
    <location>
        <begin position="1611"/>
        <end position="1630"/>
    </location>
</feature>
<evidence type="ECO:0000256" key="2">
    <source>
        <dbReference type="ARBA" id="ARBA00005644"/>
    </source>
</evidence>
<dbReference type="GO" id="GO:0016175">
    <property type="term" value="F:superoxide-generating NAD(P)H oxidase activity"/>
    <property type="evidence" value="ECO:0007669"/>
    <property type="project" value="UniProtKB-ARBA"/>
</dbReference>
<evidence type="ECO:0000256" key="8">
    <source>
        <dbReference type="ARBA" id="ARBA00022737"/>
    </source>
</evidence>
<evidence type="ECO:0000256" key="3">
    <source>
        <dbReference type="ARBA" id="ARBA00012698"/>
    </source>
</evidence>
<dbReference type="CDD" id="cd00051">
    <property type="entry name" value="EFh"/>
    <property type="match status" value="4"/>
</dbReference>
<dbReference type="Pfam" id="PF03098">
    <property type="entry name" value="An_peroxidase"/>
    <property type="match status" value="2"/>
</dbReference>
<feature type="domain" description="EF-hand" evidence="20">
    <location>
        <begin position="1386"/>
        <end position="1421"/>
    </location>
</feature>
<dbReference type="GeneID" id="106151065"/>
<evidence type="ECO:0000256" key="18">
    <source>
        <dbReference type="ARBA" id="ARBA00048762"/>
    </source>
</evidence>
<feature type="transmembrane region" description="Helical" evidence="19">
    <location>
        <begin position="1650"/>
        <end position="1671"/>
    </location>
</feature>
<evidence type="ECO:0000256" key="12">
    <source>
        <dbReference type="ARBA" id="ARBA00022989"/>
    </source>
</evidence>
<dbReference type="SFLD" id="SFLDG01168">
    <property type="entry name" value="Ferric_reductase_subgroup_(FRE"/>
    <property type="match status" value="1"/>
</dbReference>
<dbReference type="InterPro" id="IPR011992">
    <property type="entry name" value="EF-hand-dom_pair"/>
</dbReference>
<dbReference type="SUPFAM" id="SSF52343">
    <property type="entry name" value="Ferredoxin reductase-like, C-terminal NADP-linked domain"/>
    <property type="match status" value="1"/>
</dbReference>
<dbReference type="SFLD" id="SFLDS00052">
    <property type="entry name" value="Ferric_Reductase_Domain"/>
    <property type="match status" value="1"/>
</dbReference>
<feature type="transmembrane region" description="Helical" evidence="19">
    <location>
        <begin position="1767"/>
        <end position="1784"/>
    </location>
</feature>
<dbReference type="Pfam" id="PF13202">
    <property type="entry name" value="EF-hand_5"/>
    <property type="match status" value="2"/>
</dbReference>
<dbReference type="GO" id="GO:0016324">
    <property type="term" value="C:apical plasma membrane"/>
    <property type="evidence" value="ECO:0007669"/>
    <property type="project" value="UniProtKB-SubCell"/>
</dbReference>
<evidence type="ECO:0000313" key="23">
    <source>
        <dbReference type="RefSeq" id="XP_013379604.1"/>
    </source>
</evidence>
<dbReference type="GO" id="GO:0005509">
    <property type="term" value="F:calcium ion binding"/>
    <property type="evidence" value="ECO:0007669"/>
    <property type="project" value="InterPro"/>
</dbReference>
<dbReference type="PANTHER" id="PTHR11972:SF175">
    <property type="entry name" value="NAD(P)H OXIDASE (H2O2-FORMING)"/>
    <property type="match status" value="1"/>
</dbReference>
<evidence type="ECO:0000256" key="16">
    <source>
        <dbReference type="ARBA" id="ARBA00023324"/>
    </source>
</evidence>
<keyword evidence="15" id="KW-0325">Glycoprotein</keyword>
<dbReference type="InterPro" id="IPR017927">
    <property type="entry name" value="FAD-bd_FR_type"/>
</dbReference>
<dbReference type="PROSITE" id="PS51384">
    <property type="entry name" value="FAD_FR"/>
    <property type="match status" value="1"/>
</dbReference>
<dbReference type="PROSITE" id="PS00018">
    <property type="entry name" value="EF_HAND_1"/>
    <property type="match status" value="4"/>
</dbReference>
<evidence type="ECO:0000256" key="13">
    <source>
        <dbReference type="ARBA" id="ARBA00023002"/>
    </source>
</evidence>
<keyword evidence="5" id="KW-0285">Flavoprotein</keyword>
<dbReference type="InterPro" id="IPR013121">
    <property type="entry name" value="Fe_red_NAD-bd_6"/>
</dbReference>
<dbReference type="PROSITE" id="PS50292">
    <property type="entry name" value="PEROXIDASE_3"/>
    <property type="match status" value="1"/>
</dbReference>